<name>A0ABN8I3S4_9NEOP</name>
<evidence type="ECO:0000313" key="1">
    <source>
        <dbReference type="EMBL" id="CAH2044923.1"/>
    </source>
</evidence>
<dbReference type="Proteomes" id="UP000837857">
    <property type="component" value="Chromosome 16"/>
</dbReference>
<sequence length="160" mass="17596">MKLTRSRNRRGNGVITAEPPGVRVLQQLGTDALTGGALRDRYCAPPRCEYAAPFRNVECQSPVRFPRGVVANGRGRPIHQCHTSPQIAPHAKRFVRPCATIAWNCIGVHSQTSKFTVKGFITGRGGGGGGEEASYWNFAFTQGTHRPEAVFSPWNGYSRW</sequence>
<reference evidence="1" key="1">
    <citation type="submission" date="2022-03" db="EMBL/GenBank/DDBJ databases">
        <authorList>
            <person name="Martin H S."/>
        </authorList>
    </citation>
    <scope>NUCLEOTIDE SEQUENCE</scope>
</reference>
<accession>A0ABN8I3S4</accession>
<dbReference type="EMBL" id="OW152828">
    <property type="protein sequence ID" value="CAH2044923.1"/>
    <property type="molecule type" value="Genomic_DNA"/>
</dbReference>
<gene>
    <name evidence="1" type="ORF">IPOD504_LOCUS4849</name>
</gene>
<feature type="non-terminal residue" evidence="1">
    <location>
        <position position="160"/>
    </location>
</feature>
<keyword evidence="2" id="KW-1185">Reference proteome</keyword>
<evidence type="ECO:0000313" key="2">
    <source>
        <dbReference type="Proteomes" id="UP000837857"/>
    </source>
</evidence>
<protein>
    <submittedName>
        <fullName evidence="1">Uncharacterized protein</fullName>
    </submittedName>
</protein>
<proteinExistence type="predicted"/>
<organism evidence="1 2">
    <name type="scientific">Iphiclides podalirius</name>
    <name type="common">scarce swallowtail</name>
    <dbReference type="NCBI Taxonomy" id="110791"/>
    <lineage>
        <taxon>Eukaryota</taxon>
        <taxon>Metazoa</taxon>
        <taxon>Ecdysozoa</taxon>
        <taxon>Arthropoda</taxon>
        <taxon>Hexapoda</taxon>
        <taxon>Insecta</taxon>
        <taxon>Pterygota</taxon>
        <taxon>Neoptera</taxon>
        <taxon>Endopterygota</taxon>
        <taxon>Lepidoptera</taxon>
        <taxon>Glossata</taxon>
        <taxon>Ditrysia</taxon>
        <taxon>Papilionoidea</taxon>
        <taxon>Papilionidae</taxon>
        <taxon>Papilioninae</taxon>
        <taxon>Iphiclides</taxon>
    </lineage>
</organism>